<dbReference type="GO" id="GO:0005975">
    <property type="term" value="P:carbohydrate metabolic process"/>
    <property type="evidence" value="ECO:0007669"/>
    <property type="project" value="InterPro"/>
</dbReference>
<organism evidence="4 5">
    <name type="scientific">Massilia glaciei</name>
    <dbReference type="NCBI Taxonomy" id="1524097"/>
    <lineage>
        <taxon>Bacteria</taxon>
        <taxon>Pseudomonadati</taxon>
        <taxon>Pseudomonadota</taxon>
        <taxon>Betaproteobacteria</taxon>
        <taxon>Burkholderiales</taxon>
        <taxon>Oxalobacteraceae</taxon>
        <taxon>Telluria group</taxon>
        <taxon>Massilia</taxon>
    </lineage>
</organism>
<name>A0A2U2H9W4_9BURK</name>
<feature type="chain" id="PRO_5015637753" description="Glycoside hydrolase family 88 protein" evidence="3">
    <location>
        <begin position="24"/>
        <end position="468"/>
    </location>
</feature>
<dbReference type="EMBL" id="PXWF02000338">
    <property type="protein sequence ID" value="PWF39481.1"/>
    <property type="molecule type" value="Genomic_DNA"/>
</dbReference>
<keyword evidence="1" id="KW-0378">Hydrolase</keyword>
<dbReference type="PANTHER" id="PTHR33886">
    <property type="entry name" value="UNSATURATED RHAMNOGALACTURONAN HYDROLASE (EUROFUNG)"/>
    <property type="match status" value="1"/>
</dbReference>
<accession>A0A2U2H9W4</accession>
<dbReference type="InterPro" id="IPR010905">
    <property type="entry name" value="Glyco_hydro_88"/>
</dbReference>
<dbReference type="SUPFAM" id="SSF48208">
    <property type="entry name" value="Six-hairpin glycosidases"/>
    <property type="match status" value="1"/>
</dbReference>
<dbReference type="Proteomes" id="UP000241421">
    <property type="component" value="Unassembled WGS sequence"/>
</dbReference>
<dbReference type="InterPro" id="IPR052043">
    <property type="entry name" value="PolySaccharide_Degr_Enz"/>
</dbReference>
<proteinExistence type="predicted"/>
<evidence type="ECO:0000256" key="2">
    <source>
        <dbReference type="SAM" id="MobiDB-lite"/>
    </source>
</evidence>
<evidence type="ECO:0000256" key="1">
    <source>
        <dbReference type="ARBA" id="ARBA00022801"/>
    </source>
</evidence>
<dbReference type="GO" id="GO:0016787">
    <property type="term" value="F:hydrolase activity"/>
    <property type="evidence" value="ECO:0007669"/>
    <property type="project" value="UniProtKB-KW"/>
</dbReference>
<dbReference type="OrthoDB" id="9812931at2"/>
<evidence type="ECO:0008006" key="6">
    <source>
        <dbReference type="Google" id="ProtNLM"/>
    </source>
</evidence>
<comment type="caution">
    <text evidence="4">The sequence shown here is derived from an EMBL/GenBank/DDBJ whole genome shotgun (WGS) entry which is preliminary data.</text>
</comment>
<dbReference type="Pfam" id="PF07470">
    <property type="entry name" value="Glyco_hydro_88"/>
    <property type="match status" value="1"/>
</dbReference>
<evidence type="ECO:0000313" key="4">
    <source>
        <dbReference type="EMBL" id="PWF39481.1"/>
    </source>
</evidence>
<feature type="signal peptide" evidence="3">
    <location>
        <begin position="1"/>
        <end position="23"/>
    </location>
</feature>
<feature type="compositionally biased region" description="Basic and acidic residues" evidence="2">
    <location>
        <begin position="30"/>
        <end position="39"/>
    </location>
</feature>
<dbReference type="PANTHER" id="PTHR33886:SF8">
    <property type="entry name" value="UNSATURATED RHAMNOGALACTURONAN HYDROLASE (EUROFUNG)"/>
    <property type="match status" value="1"/>
</dbReference>
<protein>
    <recommendedName>
        <fullName evidence="6">Glycoside hydrolase family 88 protein</fullName>
    </recommendedName>
</protein>
<feature type="region of interest" description="Disordered" evidence="2">
    <location>
        <begin position="23"/>
        <end position="45"/>
    </location>
</feature>
<keyword evidence="5" id="KW-1185">Reference proteome</keyword>
<dbReference type="AlphaFoldDB" id="A0A2U2H9W4"/>
<dbReference type="InterPro" id="IPR008928">
    <property type="entry name" value="6-hairpin_glycosidase_sf"/>
</dbReference>
<gene>
    <name evidence="4" type="ORF">C7C56_026805</name>
</gene>
<keyword evidence="3" id="KW-0732">Signal</keyword>
<dbReference type="Gene3D" id="1.50.10.10">
    <property type="match status" value="1"/>
</dbReference>
<evidence type="ECO:0000256" key="3">
    <source>
        <dbReference type="SAM" id="SignalP"/>
    </source>
</evidence>
<dbReference type="RefSeq" id="WP_106760394.1">
    <property type="nucleotide sequence ID" value="NZ_PXWF02000338.1"/>
</dbReference>
<sequence>MKTQNKLFAALTALSLLAGATHAAGPYRNPDNKNPRDVGEGTYPVPYKKPTVAEIGEALHRIRGYMDATTPTRVVHKATGAPITDFANPVAEAITSPSDGDFGIQVYEMGVVHAGLLRAAQITGDKRFTDMTARHLQFFADKLPYFRAQEQKFKLQRANSFSRFLDPRALDDAGSMCAALMRARAAGIGPDLSAQIAVCGDWVANKQYRLADGTLARKRPQTSSLWADDMYMSVPALAELGRMTGKRAHFDDAVKNVLQMSAYMFNKDKNIYTHGWHADNPDAPRFYWARANGWSVLAMSDLLDVLPKSHPGYNKVLAQLRAALHGVAELQSGTGLWHQMLDRNDSYLEASASAMFTYTIAHAINEGWISAVGYGPIAQAGWAGLSAQINAKGQVEGTCVGTTFASDQTYYYNRPTSVHALHGYGPTLLAGAEMIRLMNNPAFAIEHRVRTYHYVPKQGAKTDYSEHH</sequence>
<dbReference type="InterPro" id="IPR012341">
    <property type="entry name" value="6hp_glycosidase-like_sf"/>
</dbReference>
<reference evidence="4 5" key="1">
    <citation type="submission" date="2018-04" db="EMBL/GenBank/DDBJ databases">
        <title>Massilia violaceinigra sp. nov., a novel purple-pigmented bacterium isolated from Tianshan glacier, Xinjiang, China.</title>
        <authorList>
            <person name="Wang H."/>
        </authorList>
    </citation>
    <scope>NUCLEOTIDE SEQUENCE [LARGE SCALE GENOMIC DNA]</scope>
    <source>
        <strain evidence="4 5">B448-2</strain>
    </source>
</reference>
<evidence type="ECO:0000313" key="5">
    <source>
        <dbReference type="Proteomes" id="UP000241421"/>
    </source>
</evidence>